<evidence type="ECO:0000313" key="3">
    <source>
        <dbReference type="Proteomes" id="UP000070700"/>
    </source>
</evidence>
<keyword evidence="3" id="KW-1185">Reference proteome</keyword>
<dbReference type="OrthoDB" id="3547328at2759"/>
<evidence type="ECO:0000256" key="1">
    <source>
        <dbReference type="SAM" id="SignalP"/>
    </source>
</evidence>
<keyword evidence="1" id="KW-0732">Signal</keyword>
<sequence>MKFSTTITFLTTLTLLSSALADGIFAITGSSSTSSDAVTVTLEVQNGNVGDAPTCQGSYTGSLLPTSGTIPCNDGYALSYTWNSVDEGIAATYTDPTNAFTYNVPNNGCDDAGDCQFGFTDLFPSKKGRAFRG</sequence>
<protein>
    <submittedName>
        <fullName evidence="2">Uncharacterized protein</fullName>
    </submittedName>
</protein>
<dbReference type="KEGG" id="psco:LY89DRAFT_730227"/>
<name>A0A194XMR5_MOLSC</name>
<dbReference type="Proteomes" id="UP000070700">
    <property type="component" value="Unassembled WGS sequence"/>
</dbReference>
<feature type="chain" id="PRO_5008268412" evidence="1">
    <location>
        <begin position="22"/>
        <end position="133"/>
    </location>
</feature>
<dbReference type="InParanoid" id="A0A194XMR5"/>
<feature type="signal peptide" evidence="1">
    <location>
        <begin position="1"/>
        <end position="21"/>
    </location>
</feature>
<accession>A0A194XMR5</accession>
<dbReference type="AlphaFoldDB" id="A0A194XMR5"/>
<dbReference type="RefSeq" id="XP_018075803.1">
    <property type="nucleotide sequence ID" value="XM_018219454.1"/>
</dbReference>
<proteinExistence type="predicted"/>
<organism evidence="2 3">
    <name type="scientific">Mollisia scopiformis</name>
    <name type="common">Conifer needle endophyte fungus</name>
    <name type="synonym">Phialocephala scopiformis</name>
    <dbReference type="NCBI Taxonomy" id="149040"/>
    <lineage>
        <taxon>Eukaryota</taxon>
        <taxon>Fungi</taxon>
        <taxon>Dikarya</taxon>
        <taxon>Ascomycota</taxon>
        <taxon>Pezizomycotina</taxon>
        <taxon>Leotiomycetes</taxon>
        <taxon>Helotiales</taxon>
        <taxon>Mollisiaceae</taxon>
        <taxon>Mollisia</taxon>
    </lineage>
</organism>
<dbReference type="GeneID" id="28829180"/>
<evidence type="ECO:0000313" key="2">
    <source>
        <dbReference type="EMBL" id="KUJ21448.1"/>
    </source>
</evidence>
<reference evidence="2 3" key="1">
    <citation type="submission" date="2015-10" db="EMBL/GenBank/DDBJ databases">
        <title>Full genome of DAOMC 229536 Phialocephala scopiformis, a fungal endophyte of spruce producing the potent anti-insectan compound rugulosin.</title>
        <authorList>
            <consortium name="DOE Joint Genome Institute"/>
            <person name="Walker A.K."/>
            <person name="Frasz S.L."/>
            <person name="Seifert K.A."/>
            <person name="Miller J.D."/>
            <person name="Mondo S.J."/>
            <person name="Labutti K."/>
            <person name="Lipzen A."/>
            <person name="Dockter R."/>
            <person name="Kennedy M."/>
            <person name="Grigoriev I.V."/>
            <person name="Spatafora J.W."/>
        </authorList>
    </citation>
    <scope>NUCLEOTIDE SEQUENCE [LARGE SCALE GENOMIC DNA]</scope>
    <source>
        <strain evidence="2 3">CBS 120377</strain>
    </source>
</reference>
<gene>
    <name evidence="2" type="ORF">LY89DRAFT_730227</name>
</gene>
<dbReference type="EMBL" id="KQ947408">
    <property type="protein sequence ID" value="KUJ21448.1"/>
    <property type="molecule type" value="Genomic_DNA"/>
</dbReference>